<reference evidence="3" key="3">
    <citation type="submission" date="2015-04" db="UniProtKB">
        <authorList>
            <consortium name="EnsemblPlants"/>
        </authorList>
    </citation>
    <scope>IDENTIFICATION</scope>
    <source>
        <strain evidence="3">cv. Jemalong A17</strain>
    </source>
</reference>
<dbReference type="EMBL" id="CM001218">
    <property type="protein sequence ID" value="KEH37148.1"/>
    <property type="molecule type" value="Genomic_DNA"/>
</dbReference>
<reference evidence="2 4" key="2">
    <citation type="journal article" date="2014" name="BMC Genomics">
        <title>An improved genome release (version Mt4.0) for the model legume Medicago truncatula.</title>
        <authorList>
            <person name="Tang H."/>
            <person name="Krishnakumar V."/>
            <person name="Bidwell S."/>
            <person name="Rosen B."/>
            <person name="Chan A."/>
            <person name="Zhou S."/>
            <person name="Gentzbittel L."/>
            <person name="Childs K.L."/>
            <person name="Yandell M."/>
            <person name="Gundlach H."/>
            <person name="Mayer K.F."/>
            <person name="Schwartz D.C."/>
            <person name="Town C.D."/>
        </authorList>
    </citation>
    <scope>GENOME REANNOTATION</scope>
    <source>
        <strain evidence="2">A17</strain>
        <strain evidence="3 4">cv. Jemalong A17</strain>
    </source>
</reference>
<reference evidence="2 4" key="1">
    <citation type="journal article" date="2011" name="Nature">
        <title>The Medicago genome provides insight into the evolution of rhizobial symbioses.</title>
        <authorList>
            <person name="Young N.D."/>
            <person name="Debelle F."/>
            <person name="Oldroyd G.E."/>
            <person name="Geurts R."/>
            <person name="Cannon S.B."/>
            <person name="Udvardi M.K."/>
            <person name="Benedito V.A."/>
            <person name="Mayer K.F."/>
            <person name="Gouzy J."/>
            <person name="Schoof H."/>
            <person name="Van de Peer Y."/>
            <person name="Proost S."/>
            <person name="Cook D.R."/>
            <person name="Meyers B.C."/>
            <person name="Spannagl M."/>
            <person name="Cheung F."/>
            <person name="De Mita S."/>
            <person name="Krishnakumar V."/>
            <person name="Gundlach H."/>
            <person name="Zhou S."/>
            <person name="Mudge J."/>
            <person name="Bharti A.K."/>
            <person name="Murray J.D."/>
            <person name="Naoumkina M.A."/>
            <person name="Rosen B."/>
            <person name="Silverstein K.A."/>
            <person name="Tang H."/>
            <person name="Rombauts S."/>
            <person name="Zhao P.X."/>
            <person name="Zhou P."/>
            <person name="Barbe V."/>
            <person name="Bardou P."/>
            <person name="Bechner M."/>
            <person name="Bellec A."/>
            <person name="Berger A."/>
            <person name="Berges H."/>
            <person name="Bidwell S."/>
            <person name="Bisseling T."/>
            <person name="Choisne N."/>
            <person name="Couloux A."/>
            <person name="Denny R."/>
            <person name="Deshpande S."/>
            <person name="Dai X."/>
            <person name="Doyle J.J."/>
            <person name="Dudez A.M."/>
            <person name="Farmer A.D."/>
            <person name="Fouteau S."/>
            <person name="Franken C."/>
            <person name="Gibelin C."/>
            <person name="Gish J."/>
            <person name="Goldstein S."/>
            <person name="Gonzalez A.J."/>
            <person name="Green P.J."/>
            <person name="Hallab A."/>
            <person name="Hartog M."/>
            <person name="Hua A."/>
            <person name="Humphray S.J."/>
            <person name="Jeong D.H."/>
            <person name="Jing Y."/>
            <person name="Jocker A."/>
            <person name="Kenton S.M."/>
            <person name="Kim D.J."/>
            <person name="Klee K."/>
            <person name="Lai H."/>
            <person name="Lang C."/>
            <person name="Lin S."/>
            <person name="Macmil S.L."/>
            <person name="Magdelenat G."/>
            <person name="Matthews L."/>
            <person name="McCorrison J."/>
            <person name="Monaghan E.L."/>
            <person name="Mun J.H."/>
            <person name="Najar F.Z."/>
            <person name="Nicholson C."/>
            <person name="Noirot C."/>
            <person name="O'Bleness M."/>
            <person name="Paule C.R."/>
            <person name="Poulain J."/>
            <person name="Prion F."/>
            <person name="Qin B."/>
            <person name="Qu C."/>
            <person name="Retzel E.F."/>
            <person name="Riddle C."/>
            <person name="Sallet E."/>
            <person name="Samain S."/>
            <person name="Samson N."/>
            <person name="Sanders I."/>
            <person name="Saurat O."/>
            <person name="Scarpelli C."/>
            <person name="Schiex T."/>
            <person name="Segurens B."/>
            <person name="Severin A.J."/>
            <person name="Sherrier D.J."/>
            <person name="Shi R."/>
            <person name="Sims S."/>
            <person name="Singer S.R."/>
            <person name="Sinharoy S."/>
            <person name="Sterck L."/>
            <person name="Viollet A."/>
            <person name="Wang B.B."/>
            <person name="Wang K."/>
            <person name="Wang M."/>
            <person name="Wang X."/>
            <person name="Warfsmann J."/>
            <person name="Weissenbach J."/>
            <person name="White D.D."/>
            <person name="White J.D."/>
            <person name="Wiley G.B."/>
            <person name="Wincker P."/>
            <person name="Xing Y."/>
            <person name="Yang L."/>
            <person name="Yao Z."/>
            <person name="Ying F."/>
            <person name="Zhai J."/>
            <person name="Zhou L."/>
            <person name="Zuber A."/>
            <person name="Denarie J."/>
            <person name="Dixon R.A."/>
            <person name="May G.D."/>
            <person name="Schwartz D.C."/>
            <person name="Rogers J."/>
            <person name="Quetier F."/>
            <person name="Town C.D."/>
            <person name="Roe B.A."/>
        </authorList>
    </citation>
    <scope>NUCLEOTIDE SEQUENCE [LARGE SCALE GENOMIC DNA]</scope>
    <source>
        <strain evidence="2">A17</strain>
        <strain evidence="3 4">cv. Jemalong A17</strain>
    </source>
</reference>
<sequence>MEFHYLQNLTIEAQEVPEYTKVKRILLFTQTFLLIFKVNDQNAPTKRESKSKELHQQSDKRNKSYAEEFY</sequence>
<evidence type="ECO:0000313" key="3">
    <source>
        <dbReference type="EnsemblPlants" id="KEH37148"/>
    </source>
</evidence>
<evidence type="ECO:0000313" key="4">
    <source>
        <dbReference type="Proteomes" id="UP000002051"/>
    </source>
</evidence>
<dbReference type="AlphaFoldDB" id="A0A072V704"/>
<keyword evidence="4" id="KW-1185">Reference proteome</keyword>
<feature type="compositionally biased region" description="Basic and acidic residues" evidence="1">
    <location>
        <begin position="45"/>
        <end position="70"/>
    </location>
</feature>
<dbReference type="Proteomes" id="UP000002051">
    <property type="component" value="Chromosome 2"/>
</dbReference>
<feature type="region of interest" description="Disordered" evidence="1">
    <location>
        <begin position="42"/>
        <end position="70"/>
    </location>
</feature>
<protein>
    <submittedName>
        <fullName evidence="2 3">Uncharacterized protein</fullName>
    </submittedName>
</protein>
<dbReference type="EnsemblPlants" id="KEH37148">
    <property type="protein sequence ID" value="KEH37148"/>
    <property type="gene ID" value="MTR_2g033985"/>
</dbReference>
<dbReference type="HOGENOM" id="CLU_2761559_0_0_1"/>
<proteinExistence type="predicted"/>
<evidence type="ECO:0000313" key="2">
    <source>
        <dbReference type="EMBL" id="KEH37148.1"/>
    </source>
</evidence>
<organism evidence="2 4">
    <name type="scientific">Medicago truncatula</name>
    <name type="common">Barrel medic</name>
    <name type="synonym">Medicago tribuloides</name>
    <dbReference type="NCBI Taxonomy" id="3880"/>
    <lineage>
        <taxon>Eukaryota</taxon>
        <taxon>Viridiplantae</taxon>
        <taxon>Streptophyta</taxon>
        <taxon>Embryophyta</taxon>
        <taxon>Tracheophyta</taxon>
        <taxon>Spermatophyta</taxon>
        <taxon>Magnoliopsida</taxon>
        <taxon>eudicotyledons</taxon>
        <taxon>Gunneridae</taxon>
        <taxon>Pentapetalae</taxon>
        <taxon>rosids</taxon>
        <taxon>fabids</taxon>
        <taxon>Fabales</taxon>
        <taxon>Fabaceae</taxon>
        <taxon>Papilionoideae</taxon>
        <taxon>50 kb inversion clade</taxon>
        <taxon>NPAAA clade</taxon>
        <taxon>Hologalegina</taxon>
        <taxon>IRL clade</taxon>
        <taxon>Trifolieae</taxon>
        <taxon>Medicago</taxon>
    </lineage>
</organism>
<accession>A0A072V704</accession>
<name>A0A072V704_MEDTR</name>
<gene>
    <name evidence="2" type="ordered locus">MTR_2g033985</name>
</gene>
<evidence type="ECO:0000256" key="1">
    <source>
        <dbReference type="SAM" id="MobiDB-lite"/>
    </source>
</evidence>